<keyword evidence="5" id="KW-1185">Reference proteome</keyword>
<evidence type="ECO:0000313" key="5">
    <source>
        <dbReference type="Proteomes" id="UP000651977"/>
    </source>
</evidence>
<feature type="compositionally biased region" description="Low complexity" evidence="1">
    <location>
        <begin position="398"/>
        <end position="411"/>
    </location>
</feature>
<dbReference type="Proteomes" id="UP000651977">
    <property type="component" value="Unassembled WGS sequence"/>
</dbReference>
<feature type="domain" description="GmrSD restriction endonucleases C-terminal" evidence="3">
    <location>
        <begin position="535"/>
        <end position="622"/>
    </location>
</feature>
<dbReference type="RefSeq" id="WP_055731500.1">
    <property type="nucleotide sequence ID" value="NZ_BMDY01000002.1"/>
</dbReference>
<comment type="caution">
    <text evidence="4">The sequence shown here is derived from an EMBL/GenBank/DDBJ whole genome shotgun (WGS) entry which is preliminary data.</text>
</comment>
<proteinExistence type="predicted"/>
<dbReference type="Pfam" id="PF03235">
    <property type="entry name" value="GmrSD_N"/>
    <property type="match status" value="1"/>
</dbReference>
<dbReference type="EMBL" id="BMDY01000002">
    <property type="protein sequence ID" value="GGA95047.1"/>
    <property type="molecule type" value="Genomic_DNA"/>
</dbReference>
<evidence type="ECO:0000256" key="1">
    <source>
        <dbReference type="SAM" id="MobiDB-lite"/>
    </source>
</evidence>
<reference evidence="5" key="1">
    <citation type="journal article" date="2019" name="Int. J. Syst. Evol. Microbiol.">
        <title>The Global Catalogue of Microorganisms (GCM) 10K type strain sequencing project: providing services to taxonomists for standard genome sequencing and annotation.</title>
        <authorList>
            <consortium name="The Broad Institute Genomics Platform"/>
            <consortium name="The Broad Institute Genome Sequencing Center for Infectious Disease"/>
            <person name="Wu L."/>
            <person name="Ma J."/>
        </authorList>
    </citation>
    <scope>NUCLEOTIDE SEQUENCE [LARGE SCALE GENOMIC DNA]</scope>
    <source>
        <strain evidence="5">CGMCC 1.10131</strain>
    </source>
</reference>
<accession>A0ABQ1HXZ6</accession>
<sequence length="639" mass="73815">MSDSKPVAPLSVKDLFNSNTQYVVPIYQRNYAWGASEIEQLIQDIYDASGNGESRNIQDKYYLGSLVVYKRELKGNNQQTVYETIDGQQRHTTLSILLAYLKNLKTLDDGELNELQVNLCFDSRPKSTRALEDIYLNDANSKKEEPSIHAAYDIIERFFKIKGLNKAFEAQAFCNYLLNQVTILRVIVPQGTDLNHYFEIMNNRGEQLEKHEVLKAKFMATLESGEETNAFSAIWDACSDMKRYAQMGFKSEDRRAVFGNDWRTIPSSFNAIQSKLGHQKEVQRAMTLRKIIENKSSHSNNDDEEREKEQRFGSIIDFSNFLLHVLKLIVAGDSVSLDDKKLLDAFISKEGRLKVDAKEFAFELLKFRILFDSYIIKPDMSAEERKWSLQKLTSRGNDSSLSPDYPSSFSSEQNPSVNEKIRMILAMFHVSHPSHVYKRWLNHSLAILRQLAKDNSKLHVNGNEYLNALEKLSNDFLDDISKEDGQLNEEVFHRGTGVQNFVFNLLDYRLWREFTAGKSFDGKGLDNIEIKKHFDGFQFSQSRTSVEHYFPQTDPSGADKMGEDVHRFGNLCLISQSSNSRLSNYYPDGKKSFYQENHRAESLKQAIMLSYDEWGPEEQGRRNIERHEKVMIDVLRNRK</sequence>
<gene>
    <name evidence="4" type="ORF">GCM10007414_04760</name>
</gene>
<organism evidence="4 5">
    <name type="scientific">Agarivorans gilvus</name>
    <dbReference type="NCBI Taxonomy" id="680279"/>
    <lineage>
        <taxon>Bacteria</taxon>
        <taxon>Pseudomonadati</taxon>
        <taxon>Pseudomonadota</taxon>
        <taxon>Gammaproteobacteria</taxon>
        <taxon>Alteromonadales</taxon>
        <taxon>Alteromonadaceae</taxon>
        <taxon>Agarivorans</taxon>
    </lineage>
</organism>
<evidence type="ECO:0000259" key="3">
    <source>
        <dbReference type="Pfam" id="PF07510"/>
    </source>
</evidence>
<name>A0ABQ1HXZ6_9ALTE</name>
<dbReference type="InterPro" id="IPR004919">
    <property type="entry name" value="GmrSD_N"/>
</dbReference>
<dbReference type="PANTHER" id="PTHR35149:SF1">
    <property type="entry name" value="DUF5655 DOMAIN-CONTAINING PROTEIN"/>
    <property type="match status" value="1"/>
</dbReference>
<dbReference type="Pfam" id="PF07510">
    <property type="entry name" value="GmrSD_C"/>
    <property type="match status" value="1"/>
</dbReference>
<evidence type="ECO:0008006" key="6">
    <source>
        <dbReference type="Google" id="ProtNLM"/>
    </source>
</evidence>
<dbReference type="InterPro" id="IPR011089">
    <property type="entry name" value="GmrSD_C"/>
</dbReference>
<dbReference type="PANTHER" id="PTHR35149">
    <property type="entry name" value="SLL5132 PROTEIN"/>
    <property type="match status" value="1"/>
</dbReference>
<protein>
    <recommendedName>
        <fullName evidence="6">DUF262 domain-containing protein</fullName>
    </recommendedName>
</protein>
<feature type="region of interest" description="Disordered" evidence="1">
    <location>
        <begin position="394"/>
        <end position="414"/>
    </location>
</feature>
<evidence type="ECO:0000259" key="2">
    <source>
        <dbReference type="Pfam" id="PF03235"/>
    </source>
</evidence>
<evidence type="ECO:0000313" key="4">
    <source>
        <dbReference type="EMBL" id="GGA95047.1"/>
    </source>
</evidence>
<feature type="domain" description="GmrSD restriction endonucleases N-terminal" evidence="2">
    <location>
        <begin position="12"/>
        <end position="219"/>
    </location>
</feature>